<proteinExistence type="predicted"/>
<comment type="caution">
    <text evidence="1">The sequence shown here is derived from an EMBL/GenBank/DDBJ whole genome shotgun (WGS) entry which is preliminary data.</text>
</comment>
<keyword evidence="2" id="KW-1185">Reference proteome</keyword>
<evidence type="ECO:0000313" key="1">
    <source>
        <dbReference type="EMBL" id="KGM18465.1"/>
    </source>
</evidence>
<dbReference type="Proteomes" id="UP000030145">
    <property type="component" value="Unassembled WGS sequence"/>
</dbReference>
<evidence type="ECO:0000313" key="2">
    <source>
        <dbReference type="Proteomes" id="UP000030145"/>
    </source>
</evidence>
<dbReference type="EMBL" id="JRVJ01000012">
    <property type="protein sequence ID" value="KGM18465.1"/>
    <property type="molecule type" value="Genomic_DNA"/>
</dbReference>
<gene>
    <name evidence="1" type="ORF">MA47_07675</name>
</gene>
<dbReference type="AlphaFoldDB" id="A0A0A2DH26"/>
<protein>
    <submittedName>
        <fullName evidence="1">Uncharacterized protein</fullName>
    </submittedName>
</protein>
<sequence>MTDSPALKPSGTSSPGTFAGAFQLPQRWNEDFKPYTECATPGSAAKYVSAQHRWFKQTDAATVGNNTEEAVPVTHKVTNKRVQTTEVSATVTPDGELAKLLNSAYGFNYVYQAFWKLTETVGPYTLQPHQQGRLVWGFTILDADVQPVKCTEDLQWAPTGATYKVSVPEGRYSELRLEEAPDFG</sequence>
<name>A0A0A2DH26_9CORY</name>
<accession>A0A0A2DH26</accession>
<reference evidence="1 2" key="1">
    <citation type="submission" date="2014-10" db="EMBL/GenBank/DDBJ databases">
        <title>Whole Genome sequence of Corynebacterium auriscanis strain CIP 106629.</title>
        <authorList>
            <person name="Hassan S.S."/>
            <person name="Jamal S.B."/>
            <person name="Tiwari S."/>
            <person name="Oliveira L.D.C."/>
            <person name="Souza F."/>
            <person name="Mariano D.C."/>
            <person name="Almeida S."/>
            <person name="Dorella F."/>
            <person name="Pereira F."/>
            <person name="Carvalho A."/>
            <person name="Leal C.A."/>
            <person name="Soares S.D.C."/>
            <person name="Figueiredo H.C."/>
            <person name="Silva A."/>
            <person name="Azevedo V.A."/>
        </authorList>
    </citation>
    <scope>NUCLEOTIDE SEQUENCE [LARGE SCALE GENOMIC DNA]</scope>
    <source>
        <strain evidence="1 2">CIP 106629</strain>
    </source>
</reference>
<organism evidence="1 2">
    <name type="scientific">Corynebacterium auriscanis</name>
    <dbReference type="NCBI Taxonomy" id="99807"/>
    <lineage>
        <taxon>Bacteria</taxon>
        <taxon>Bacillati</taxon>
        <taxon>Actinomycetota</taxon>
        <taxon>Actinomycetes</taxon>
        <taxon>Mycobacteriales</taxon>
        <taxon>Corynebacteriaceae</taxon>
        <taxon>Corynebacterium</taxon>
    </lineage>
</organism>